<keyword evidence="7" id="KW-1185">Reference proteome</keyword>
<dbReference type="EMBL" id="JAGPNK010000001">
    <property type="protein sequence ID" value="KAH7328991.1"/>
    <property type="molecule type" value="Genomic_DNA"/>
</dbReference>
<dbReference type="OrthoDB" id="2151789at2759"/>
<dbReference type="GO" id="GO:0016491">
    <property type="term" value="F:oxidoreductase activity"/>
    <property type="evidence" value="ECO:0007669"/>
    <property type="project" value="UniProtKB-KW"/>
</dbReference>
<keyword evidence="3" id="KW-0274">FAD</keyword>
<dbReference type="InterPro" id="IPR016169">
    <property type="entry name" value="FAD-bd_PCMH_sub2"/>
</dbReference>
<feature type="domain" description="FAD-binding PCMH-type" evidence="5">
    <location>
        <begin position="37"/>
        <end position="208"/>
    </location>
</feature>
<dbReference type="SUPFAM" id="SSF56176">
    <property type="entry name" value="FAD-binding/transporter-associated domain-like"/>
    <property type="match status" value="1"/>
</dbReference>
<dbReference type="InterPro" id="IPR050416">
    <property type="entry name" value="FAD-linked_Oxidoreductase"/>
</dbReference>
<gene>
    <name evidence="6" type="ORF">B0I35DRAFT_418986</name>
</gene>
<name>A0A8K0T437_9HYPO</name>
<keyword evidence="4" id="KW-0560">Oxidoreductase</keyword>
<dbReference type="PANTHER" id="PTHR42973:SF54">
    <property type="entry name" value="FAD-BINDING PCMH-TYPE DOMAIN-CONTAINING PROTEIN"/>
    <property type="match status" value="1"/>
</dbReference>
<dbReference type="PANTHER" id="PTHR42973">
    <property type="entry name" value="BINDING OXIDOREDUCTASE, PUTATIVE (AFU_ORTHOLOGUE AFUA_1G17690)-RELATED"/>
    <property type="match status" value="1"/>
</dbReference>
<dbReference type="PROSITE" id="PS51387">
    <property type="entry name" value="FAD_PCMH"/>
    <property type="match status" value="1"/>
</dbReference>
<reference evidence="6" key="1">
    <citation type="journal article" date="2021" name="Nat. Commun.">
        <title>Genetic determinants of endophytism in the Arabidopsis root mycobiome.</title>
        <authorList>
            <person name="Mesny F."/>
            <person name="Miyauchi S."/>
            <person name="Thiergart T."/>
            <person name="Pickel B."/>
            <person name="Atanasova L."/>
            <person name="Karlsson M."/>
            <person name="Huettel B."/>
            <person name="Barry K.W."/>
            <person name="Haridas S."/>
            <person name="Chen C."/>
            <person name="Bauer D."/>
            <person name="Andreopoulos W."/>
            <person name="Pangilinan J."/>
            <person name="LaButti K."/>
            <person name="Riley R."/>
            <person name="Lipzen A."/>
            <person name="Clum A."/>
            <person name="Drula E."/>
            <person name="Henrissat B."/>
            <person name="Kohler A."/>
            <person name="Grigoriev I.V."/>
            <person name="Martin F.M."/>
            <person name="Hacquard S."/>
        </authorList>
    </citation>
    <scope>NUCLEOTIDE SEQUENCE</scope>
    <source>
        <strain evidence="6">MPI-CAGE-CH-0235</strain>
    </source>
</reference>
<accession>A0A8K0T437</accession>
<evidence type="ECO:0000256" key="1">
    <source>
        <dbReference type="ARBA" id="ARBA00005466"/>
    </source>
</evidence>
<organism evidence="6 7">
    <name type="scientific">Stachybotrys elegans</name>
    <dbReference type="NCBI Taxonomy" id="80388"/>
    <lineage>
        <taxon>Eukaryota</taxon>
        <taxon>Fungi</taxon>
        <taxon>Dikarya</taxon>
        <taxon>Ascomycota</taxon>
        <taxon>Pezizomycotina</taxon>
        <taxon>Sordariomycetes</taxon>
        <taxon>Hypocreomycetidae</taxon>
        <taxon>Hypocreales</taxon>
        <taxon>Stachybotryaceae</taxon>
        <taxon>Stachybotrys</taxon>
    </lineage>
</organism>
<dbReference type="InterPro" id="IPR016166">
    <property type="entry name" value="FAD-bd_PCMH"/>
</dbReference>
<dbReference type="AlphaFoldDB" id="A0A8K0T437"/>
<evidence type="ECO:0000313" key="7">
    <source>
        <dbReference type="Proteomes" id="UP000813444"/>
    </source>
</evidence>
<evidence type="ECO:0000256" key="3">
    <source>
        <dbReference type="ARBA" id="ARBA00022827"/>
    </source>
</evidence>
<evidence type="ECO:0000256" key="4">
    <source>
        <dbReference type="ARBA" id="ARBA00023002"/>
    </source>
</evidence>
<evidence type="ECO:0000256" key="2">
    <source>
        <dbReference type="ARBA" id="ARBA00022630"/>
    </source>
</evidence>
<dbReference type="Gene3D" id="3.30.465.10">
    <property type="match status" value="1"/>
</dbReference>
<dbReference type="Pfam" id="PF01565">
    <property type="entry name" value="FAD_binding_4"/>
    <property type="match status" value="1"/>
</dbReference>
<dbReference type="Proteomes" id="UP000813444">
    <property type="component" value="Unassembled WGS sequence"/>
</dbReference>
<evidence type="ECO:0000259" key="5">
    <source>
        <dbReference type="PROSITE" id="PS51387"/>
    </source>
</evidence>
<proteinExistence type="inferred from homology"/>
<dbReference type="InterPro" id="IPR036318">
    <property type="entry name" value="FAD-bd_PCMH-like_sf"/>
</dbReference>
<dbReference type="GO" id="GO:0071949">
    <property type="term" value="F:FAD binding"/>
    <property type="evidence" value="ECO:0007669"/>
    <property type="project" value="InterPro"/>
</dbReference>
<dbReference type="InterPro" id="IPR006094">
    <property type="entry name" value="Oxid_FAD_bind_N"/>
</dbReference>
<comment type="similarity">
    <text evidence="1">Belongs to the oxygen-dependent FAD-linked oxidoreductase family.</text>
</comment>
<evidence type="ECO:0000313" key="6">
    <source>
        <dbReference type="EMBL" id="KAH7328991.1"/>
    </source>
</evidence>
<sequence>MSATVLHLLNDAFPGKVVTSGSDAYDNETNTPWSQTCWNPAGAYVQLSSAQEVAEALKIVNKTGTKFSVRATGHNPNAGFSSVGPEGVVLDVRRLQSKTLREDGIAEVGAGNLWGEVYKWLEDQKLSAIGGRDRQVGLAGFLLGGGMGAFPNLYGLGADGIKSFELVLADGSIINANAKDHPDLHRALKGGGSNFGIVTRFDLDTHPLIKVLYTIKLFNPSDYENIIRATISAQEAMEKDNRIGLFTNFNNGFVAVGLLYADWPEEQPQAFEPFEKLESLMTTLVPPTRGTLLSLAETMGHAQEPKKRRIGSVTTKVSFDLYAQVYEAWTEITKTLPEGMVLHYTIQPVGEAGVEAGQVRGGSAMGLQKVPQCWWVFTCEWPQAVSDEAAERAIEEITDKTKQMAQEKDLLLDLMCMSFATAGQKVLSSYGADSLRMLQETAAKYDPTGVFQNLQNDGFLLKNSV</sequence>
<comment type="caution">
    <text evidence="6">The sequence shown here is derived from an EMBL/GenBank/DDBJ whole genome shotgun (WGS) entry which is preliminary data.</text>
</comment>
<protein>
    <recommendedName>
        <fullName evidence="5">FAD-binding PCMH-type domain-containing protein</fullName>
    </recommendedName>
</protein>
<keyword evidence="2" id="KW-0285">Flavoprotein</keyword>